<dbReference type="InterPro" id="IPR037197">
    <property type="entry name" value="WWE_dom_sf"/>
</dbReference>
<dbReference type="Pfam" id="PF23251">
    <property type="entry name" value="KH_PARP14_4"/>
    <property type="match status" value="1"/>
</dbReference>
<protein>
    <recommendedName>
        <fullName evidence="7">Poly [ADP-ribose] polymerase</fullName>
        <shortName evidence="7">PARP</shortName>
        <ecNumber evidence="7">2.4.2.-</ecNumber>
    </recommendedName>
</protein>
<dbReference type="InterPro" id="IPR057050">
    <property type="entry name" value="RRM_PARP14_2"/>
</dbReference>
<dbReference type="SUPFAM" id="SSF52949">
    <property type="entry name" value="Macro domain-like"/>
    <property type="match status" value="3"/>
</dbReference>
<evidence type="ECO:0000256" key="8">
    <source>
        <dbReference type="SAM" id="MobiDB-lite"/>
    </source>
</evidence>
<dbReference type="GO" id="GO:0070212">
    <property type="term" value="P:protein poly-ADP-ribosylation"/>
    <property type="evidence" value="ECO:0007669"/>
    <property type="project" value="TreeGrafter"/>
</dbReference>
<feature type="compositionally biased region" description="Polar residues" evidence="8">
    <location>
        <begin position="95"/>
        <end position="110"/>
    </location>
</feature>
<evidence type="ECO:0000256" key="3">
    <source>
        <dbReference type="ARBA" id="ARBA00022679"/>
    </source>
</evidence>
<evidence type="ECO:0000256" key="1">
    <source>
        <dbReference type="ARBA" id="ARBA00004123"/>
    </source>
</evidence>
<dbReference type="GO" id="GO:0010629">
    <property type="term" value="P:negative regulation of gene expression"/>
    <property type="evidence" value="ECO:0007669"/>
    <property type="project" value="TreeGrafter"/>
</dbReference>
<dbReference type="InterPro" id="IPR057044">
    <property type="entry name" value="PARP14_KH_1"/>
</dbReference>
<dbReference type="CDD" id="cd01439">
    <property type="entry name" value="TCCD_inducible_PARP_like"/>
    <property type="match status" value="1"/>
</dbReference>
<dbReference type="InterPro" id="IPR057046">
    <property type="entry name" value="PARP14_KH_4"/>
</dbReference>
<dbReference type="PROSITE" id="PS51154">
    <property type="entry name" value="MACRO"/>
    <property type="match status" value="3"/>
</dbReference>
<dbReference type="PANTHER" id="PTHR14453:SF106">
    <property type="entry name" value="POLY [ADP-RIBOSE] POLYMERASE"/>
    <property type="match status" value="1"/>
</dbReference>
<keyword evidence="4 7" id="KW-0520">NAD</keyword>
<dbReference type="InterPro" id="IPR057049">
    <property type="entry name" value="PARP14_KH_8"/>
</dbReference>
<dbReference type="InterPro" id="IPR057047">
    <property type="entry name" value="PARP14_KH_5"/>
</dbReference>
<sequence length="1901" mass="212990">MPMDEYPLTVEGDWGTEHDKSVKNKLHIHFQSKKKSQGGDCFVQYNGESKSATILFKSSDIRDAVLLQEEHIIIIGSQKIKLKVYKPSDAEKQADSTGQKTEQACGNQKPSQDDVFSQAKHIDTTDSHQIKLKKFKSSEAEKQADSNGQRMGQASGYQEPNQSVLQSKLDVKKPQESSAVVLEDLPDEFNPDVLTLLVENITSLSENDFGLELIPELGKAVVTFKNPGDAVKFLEDSRTHEKFQKSNLRARALERSTCVRVENLPAEANKILLELYFEKWGGPIEEVITIPAEQAAIITFQEEEAKDKVLKQESNIGEVLVKIYPYFKSLDTVLYGGKRPHLKLPEPITVSVHPAIRKFLIKKGEMSSIKDQMSSHFCQINMDKPEALLSPDPALLKQKGVTRRHIDGWSKNACDAFKKIISNYTTSEWPVSHPLWSKVESDVKELVKDKVFTDMDGTKGVLTLAGMTHEINGLKPIMEKIIERATNEMEREKNSVTDHMEIYPAMYSLLLQDGLKSAVSPHLHIDYDKKINSLVLAGLHTDILMFKNWVLEKKIKMKQKPLKIDRSVLEFLRSVNCDEMSTDLFISHEITAVYTIENEDVVVIGSTEKALVDAEKRVNMVLTSKDLIIEDQGVLQMPEWQDLKKQLQELFNTSKKTSVIINFSKQRDKIMVTGFREPVMEVSDNLGRFIVEHTRIEETVRIKSHAAVEFIKDRKSQDWQHLMKSEEVKVTFESKRPWIKLSGERVFVQPVMTLFKRLADSLYTDTHIIKKAGAKKYFKEQGKMMLSIVLKDKRFVVVLQEDDMLEEEVKFSESSFEDFGQVSCEVRMPGGITVTVRKADICKLSVDAVVNAANENLMHIGGVAFALLQAAGPCLQKDSDHYIKVNGPLKPGDAIITDAGRLPCKYVVHAVGPRFSDSDRRTTVQRLRRAVRESLNQASSKNCSSIAIPVISSGIFGCPLELCTESITKEVCEYIEDHKRSGSSSTLTEIHLVDNNGSNVKAMAQAVRKEFAAYDPKMTVPQQNKPHGYSNYGQGCPESGHRNYGQRNQVLQGPKGLGNKDLEGKVHSNSGGRSDKSETLSVLETKTTKEELKINLSKGNIQDARADIIVNTISEDLDLSKGAVSRALLQTAGHQLQSEIKRAAQSNNLNYGEMVITDGYNLNCSKVFHVVCPIWNGGQDSADRVLVQIIRDCLKKADTCRMASVVFPAIGTGNLGFPKDLVARIMLTEFQEFNCTNLREVTVIVHPSDKESIQCFASIFRNGIQGPITKGVHQHSMPKINTPGKSAQTSGLVGKVSSPSLGVHTMQLGRVTLEVSSGDITKEKTDAIVNSSNQTFSLKAGVSKAILDAAGLQVENECSQIVRSSNTQPTEIVTSAGHLPCGNIIHIIGRNGPSDIKDVVLSVLKLCESLQMTSVAFPALGTGQGGAKPADVADAMVDAVVDFVKKKKPVHVKFVKFLIFQTNMLSDFHQSMVRRSGEKVEDDKSMLTKIKDFFSTKSADFFWGGNSESPTNEEFVMVSEEIEPAVFQLCGETPEDLKEARDMINNLIVREHLTIPIRDPAIAHFTKEDVEILNGMQREFTVSVQLEKKGQDSVITLEGLTRDVHCSESRIRDMIRKVERNESRRREAFMISSMVTWQYQEKRRSIVDFDTLTNYDLEKAFQNQQPSVKIKINNVEYDADLSRKEATRGSMRIELNRVDLQAAARSSLPSHWEDMKGNGVVLVKLTAGSTEYDEVEKEFRRTRLRSNIIEIERVQNSTLWRNYMIKKEELEDKNNHKNNEQRLFHGTGPDKTEQINHHGFNRSYAGMHGAMYGNGSYFAVDPSYSAQGYSKPDVNGHQRMYLARVLVGDFTQGKRGLPVPPAKSTNSADLYNSVTDSISNPTMFVIFNDVQAYPEYLITFQ</sequence>
<comment type="subcellular location">
    <subcellularLocation>
        <location evidence="1">Nucleus</location>
    </subcellularLocation>
</comment>
<dbReference type="EMBL" id="JAYKXH010000023">
    <property type="protein sequence ID" value="KAK7125900.1"/>
    <property type="molecule type" value="Genomic_DNA"/>
</dbReference>
<evidence type="ECO:0000256" key="2">
    <source>
        <dbReference type="ARBA" id="ARBA00022676"/>
    </source>
</evidence>
<evidence type="ECO:0000256" key="7">
    <source>
        <dbReference type="RuleBase" id="RU362114"/>
    </source>
</evidence>
<gene>
    <name evidence="11" type="ORF">R3I93_021316</name>
</gene>
<evidence type="ECO:0000259" key="9">
    <source>
        <dbReference type="PROSITE" id="PS51059"/>
    </source>
</evidence>
<feature type="region of interest" description="Disordered" evidence="8">
    <location>
        <begin position="91"/>
        <end position="116"/>
    </location>
</feature>
<dbReference type="Pfam" id="PF23248">
    <property type="entry name" value="KH_PARP14_2"/>
    <property type="match status" value="1"/>
</dbReference>
<dbReference type="GO" id="GO:0005737">
    <property type="term" value="C:cytoplasm"/>
    <property type="evidence" value="ECO:0007669"/>
    <property type="project" value="TreeGrafter"/>
</dbReference>
<dbReference type="GO" id="GO:0003950">
    <property type="term" value="F:NAD+ poly-ADP-ribosyltransferase activity"/>
    <property type="evidence" value="ECO:0007669"/>
    <property type="project" value="UniProtKB-UniRule"/>
</dbReference>
<dbReference type="Pfam" id="PF23245">
    <property type="entry name" value="RRM_PARP14_2"/>
    <property type="match status" value="1"/>
</dbReference>
<dbReference type="InterPro" id="IPR054596">
    <property type="entry name" value="PARP14_WWE"/>
</dbReference>
<dbReference type="InterPro" id="IPR002589">
    <property type="entry name" value="Macro_dom"/>
</dbReference>
<feature type="region of interest" description="Disordered" evidence="8">
    <location>
        <begin position="1020"/>
        <end position="1079"/>
    </location>
</feature>
<keyword evidence="12" id="KW-1185">Reference proteome</keyword>
<feature type="domain" description="Macro" evidence="10">
    <location>
        <begin position="1081"/>
        <end position="1264"/>
    </location>
</feature>
<dbReference type="Pfam" id="PF22005">
    <property type="entry name" value="WWE_1"/>
    <property type="match status" value="1"/>
</dbReference>
<dbReference type="Gene3D" id="3.90.228.10">
    <property type="match status" value="1"/>
</dbReference>
<name>A0AAN9GSP7_9TELE</name>
<evidence type="ECO:0000256" key="5">
    <source>
        <dbReference type="ARBA" id="ARBA00023242"/>
    </source>
</evidence>
<dbReference type="Gene3D" id="3.30.70.330">
    <property type="match status" value="2"/>
</dbReference>
<dbReference type="InterPro" id="IPR012317">
    <property type="entry name" value="Poly(ADP-ribose)pol_cat_dom"/>
</dbReference>
<organism evidence="11 12">
    <name type="scientific">Phoxinus phoxinus</name>
    <name type="common">Eurasian minnow</name>
    <dbReference type="NCBI Taxonomy" id="58324"/>
    <lineage>
        <taxon>Eukaryota</taxon>
        <taxon>Metazoa</taxon>
        <taxon>Chordata</taxon>
        <taxon>Craniata</taxon>
        <taxon>Vertebrata</taxon>
        <taxon>Euteleostomi</taxon>
        <taxon>Actinopterygii</taxon>
        <taxon>Neopterygii</taxon>
        <taxon>Teleostei</taxon>
        <taxon>Ostariophysi</taxon>
        <taxon>Cypriniformes</taxon>
        <taxon>Leuciscidae</taxon>
        <taxon>Phoxininae</taxon>
        <taxon>Phoxinus</taxon>
    </lineage>
</organism>
<feature type="domain" description="Macro" evidence="10">
    <location>
        <begin position="821"/>
        <end position="1011"/>
    </location>
</feature>
<dbReference type="SUPFAM" id="SSF117839">
    <property type="entry name" value="WWE domain"/>
    <property type="match status" value="1"/>
</dbReference>
<reference evidence="11 12" key="1">
    <citation type="submission" date="2024-02" db="EMBL/GenBank/DDBJ databases">
        <title>Chromosome-level genome assembly of the Eurasian Minnow (Phoxinus phoxinus).</title>
        <authorList>
            <person name="Oriowo T.O."/>
            <person name="Martin S."/>
            <person name="Stange M."/>
            <person name="Chrysostomakis Y."/>
            <person name="Brown T."/>
            <person name="Winkler S."/>
            <person name="Kukowka S."/>
            <person name="Myers E.W."/>
            <person name="Bohne A."/>
        </authorList>
    </citation>
    <scope>NUCLEOTIDE SEQUENCE [LARGE SCALE GENOMIC DNA]</scope>
    <source>
        <strain evidence="11">ZFMK-TIS-60720</strain>
        <tissue evidence="11">Whole Organism</tissue>
    </source>
</reference>
<dbReference type="FunFam" id="3.90.228.10:FF:000008">
    <property type="entry name" value="Poly [ADP-ribose] polymerase"/>
    <property type="match status" value="1"/>
</dbReference>
<dbReference type="Pfam" id="PF23252">
    <property type="entry name" value="KH_PARP14_5"/>
    <property type="match status" value="1"/>
</dbReference>
<dbReference type="GO" id="GO:1990404">
    <property type="term" value="F:NAD+-protein mono-ADP-ribosyltransferase activity"/>
    <property type="evidence" value="ECO:0007669"/>
    <property type="project" value="TreeGrafter"/>
</dbReference>
<dbReference type="Pfam" id="PF23254">
    <property type="entry name" value="KH_PARP14_8"/>
    <property type="match status" value="1"/>
</dbReference>
<evidence type="ECO:0000259" key="10">
    <source>
        <dbReference type="PROSITE" id="PS51154"/>
    </source>
</evidence>
<dbReference type="Pfam" id="PF00644">
    <property type="entry name" value="PARP"/>
    <property type="match status" value="1"/>
</dbReference>
<dbReference type="InterPro" id="IPR043472">
    <property type="entry name" value="Macro_dom-like"/>
</dbReference>
<evidence type="ECO:0000313" key="11">
    <source>
        <dbReference type="EMBL" id="KAK7125900.1"/>
    </source>
</evidence>
<dbReference type="SMART" id="SM00506">
    <property type="entry name" value="A1pp"/>
    <property type="match status" value="3"/>
</dbReference>
<proteinExistence type="inferred from homology"/>
<dbReference type="Proteomes" id="UP001364617">
    <property type="component" value="Unassembled WGS sequence"/>
</dbReference>
<feature type="region of interest" description="Disordered" evidence="8">
    <location>
        <begin position="128"/>
        <end position="171"/>
    </location>
</feature>
<dbReference type="SUPFAM" id="SSF56399">
    <property type="entry name" value="ADP-ribosylation"/>
    <property type="match status" value="1"/>
</dbReference>
<dbReference type="InterPro" id="IPR012677">
    <property type="entry name" value="Nucleotide-bd_a/b_plait_sf"/>
</dbReference>
<dbReference type="Pfam" id="PF23249">
    <property type="entry name" value="KH_PARP14_3"/>
    <property type="match status" value="1"/>
</dbReference>
<dbReference type="InterPro" id="IPR057045">
    <property type="entry name" value="PARP14_KH_3"/>
</dbReference>
<dbReference type="InterPro" id="IPR057043">
    <property type="entry name" value="PARP14_KH_2"/>
</dbReference>
<comment type="similarity">
    <text evidence="6">Belongs to the ARTD/PARP family.</text>
</comment>
<evidence type="ECO:0000256" key="4">
    <source>
        <dbReference type="ARBA" id="ARBA00023027"/>
    </source>
</evidence>
<dbReference type="Pfam" id="PF23085">
    <property type="entry name" value="RRM_PARP14_3"/>
    <property type="match status" value="1"/>
</dbReference>
<comment type="caution">
    <text evidence="11">The sequence shown here is derived from an EMBL/GenBank/DDBJ whole genome shotgun (WGS) entry which is preliminary data.</text>
</comment>
<dbReference type="GO" id="GO:0005634">
    <property type="term" value="C:nucleus"/>
    <property type="evidence" value="ECO:0007669"/>
    <property type="project" value="UniProtKB-SubCell"/>
</dbReference>
<evidence type="ECO:0000256" key="6">
    <source>
        <dbReference type="ARBA" id="ARBA00024347"/>
    </source>
</evidence>
<dbReference type="InterPro" id="IPR057051">
    <property type="entry name" value="PARP14_RPM_1"/>
</dbReference>
<keyword evidence="5" id="KW-0539">Nucleus</keyword>
<dbReference type="PANTHER" id="PTHR14453">
    <property type="entry name" value="PARP/ZINC FINGER CCCH TYPE DOMAIN CONTAINING PROTEIN"/>
    <property type="match status" value="1"/>
</dbReference>
<dbReference type="GO" id="GO:0003714">
    <property type="term" value="F:transcription corepressor activity"/>
    <property type="evidence" value="ECO:0007669"/>
    <property type="project" value="TreeGrafter"/>
</dbReference>
<dbReference type="Gene3D" id="3.40.220.10">
    <property type="entry name" value="Leucine Aminopeptidase, subunit E, domain 1"/>
    <property type="match status" value="3"/>
</dbReference>
<evidence type="ECO:0000313" key="12">
    <source>
        <dbReference type="Proteomes" id="UP001364617"/>
    </source>
</evidence>
<dbReference type="Pfam" id="PF23084">
    <property type="entry name" value="KH_PARP14_1"/>
    <property type="match status" value="1"/>
</dbReference>
<dbReference type="Pfam" id="PF01661">
    <property type="entry name" value="Macro"/>
    <property type="match status" value="3"/>
</dbReference>
<feature type="compositionally biased region" description="Polar residues" evidence="8">
    <location>
        <begin position="145"/>
        <end position="166"/>
    </location>
</feature>
<dbReference type="InterPro" id="IPR057048">
    <property type="entry name" value="PARP14_KH_6"/>
</dbReference>
<dbReference type="Pfam" id="PF23253">
    <property type="entry name" value="KH_PARP14_6"/>
    <property type="match status" value="1"/>
</dbReference>
<dbReference type="PROSITE" id="PS51059">
    <property type="entry name" value="PARP_CATALYTIC"/>
    <property type="match status" value="1"/>
</dbReference>
<feature type="domain" description="Macro" evidence="10">
    <location>
        <begin position="1300"/>
        <end position="1476"/>
    </location>
</feature>
<feature type="domain" description="PARP catalytic" evidence="9">
    <location>
        <begin position="1708"/>
        <end position="1901"/>
    </location>
</feature>
<dbReference type="Gene3D" id="1.10.150.50">
    <property type="entry name" value="Transcription Factor, Ets-1"/>
    <property type="match status" value="1"/>
</dbReference>
<keyword evidence="2 7" id="KW-0328">Glycosyltransferase</keyword>
<accession>A0AAN9GSP7</accession>
<dbReference type="InterPro" id="IPR052056">
    <property type="entry name" value="Mono-ARTD/PARP"/>
</dbReference>
<dbReference type="Pfam" id="PF23222">
    <property type="entry name" value="RRM_PARP14_1"/>
    <property type="match status" value="1"/>
</dbReference>
<dbReference type="CDD" id="cd02907">
    <property type="entry name" value="Macro_Af1521_BAL-like"/>
    <property type="match status" value="1"/>
</dbReference>
<dbReference type="Gene3D" id="3.30.720.50">
    <property type="match status" value="1"/>
</dbReference>
<keyword evidence="3 7" id="KW-0808">Transferase</keyword>
<dbReference type="EC" id="2.4.2.-" evidence="7"/>
<dbReference type="InterPro" id="IPR013761">
    <property type="entry name" value="SAM/pointed_sf"/>
</dbReference>